<reference evidence="1" key="1">
    <citation type="submission" date="2016-04" db="EMBL/GenBank/DDBJ databases">
        <authorList>
            <person name="Evans L.H."/>
            <person name="Alamgir A."/>
            <person name="Owens N."/>
            <person name="Weber N.D."/>
            <person name="Virtaneva K."/>
            <person name="Barbian K."/>
            <person name="Babar A."/>
            <person name="Rosenke K."/>
        </authorList>
    </citation>
    <scope>NUCLEOTIDE SEQUENCE</scope>
    <source>
        <strain evidence="1">92-2</strain>
    </source>
</reference>
<organism evidence="1">
    <name type="scientific">uncultured Desulfovibrio sp</name>
    <dbReference type="NCBI Taxonomy" id="167968"/>
    <lineage>
        <taxon>Bacteria</taxon>
        <taxon>Pseudomonadati</taxon>
        <taxon>Thermodesulfobacteriota</taxon>
        <taxon>Desulfovibrionia</taxon>
        <taxon>Desulfovibrionales</taxon>
        <taxon>Desulfovibrionaceae</taxon>
        <taxon>Desulfovibrio</taxon>
        <taxon>environmental samples</taxon>
    </lineage>
</organism>
<dbReference type="AlphaFoldDB" id="A0A212JI07"/>
<name>A0A212JI07_9BACT</name>
<protein>
    <submittedName>
        <fullName evidence="1">Uncharacterized protein</fullName>
    </submittedName>
</protein>
<proteinExistence type="predicted"/>
<accession>A0A212JI07</accession>
<dbReference type="EMBL" id="FLUP01000001">
    <property type="protein sequence ID" value="SBV99093.1"/>
    <property type="molecule type" value="Genomic_DNA"/>
</dbReference>
<gene>
    <name evidence="1" type="ORF">KM92DES2_11151</name>
</gene>
<sequence>MFLRLPARYKSGLFFRLLDLNVYRR</sequence>
<evidence type="ECO:0000313" key="1">
    <source>
        <dbReference type="EMBL" id="SBV99093.1"/>
    </source>
</evidence>